<evidence type="ECO:0000313" key="1">
    <source>
        <dbReference type="EMBL" id="PIO15882.1"/>
    </source>
</evidence>
<dbReference type="EMBL" id="KV969444">
    <property type="protein sequence ID" value="PIO15882.1"/>
    <property type="molecule type" value="Genomic_DNA"/>
</dbReference>
<dbReference type="Proteomes" id="UP000228934">
    <property type="component" value="Unassembled WGS sequence"/>
</dbReference>
<reference evidence="2" key="1">
    <citation type="journal article" date="2017" name="Nat. Commun.">
        <title>The North American bullfrog draft genome provides insight into hormonal regulation of long noncoding RNA.</title>
        <authorList>
            <person name="Hammond S.A."/>
            <person name="Warren R.L."/>
            <person name="Vandervalk B.P."/>
            <person name="Kucuk E."/>
            <person name="Khan H."/>
            <person name="Gibb E.A."/>
            <person name="Pandoh P."/>
            <person name="Kirk H."/>
            <person name="Zhao Y."/>
            <person name="Jones M."/>
            <person name="Mungall A.J."/>
            <person name="Coope R."/>
            <person name="Pleasance S."/>
            <person name="Moore R.A."/>
            <person name="Holt R.A."/>
            <person name="Round J.M."/>
            <person name="Ohora S."/>
            <person name="Walle B.V."/>
            <person name="Veldhoen N."/>
            <person name="Helbing C.C."/>
            <person name="Birol I."/>
        </authorList>
    </citation>
    <scope>NUCLEOTIDE SEQUENCE [LARGE SCALE GENOMIC DNA]</scope>
</reference>
<proteinExistence type="predicted"/>
<accession>A0A2G9QJT6</accession>
<name>A0A2G9QJT6_AQUCT</name>
<gene>
    <name evidence="1" type="ORF">AB205_0145360</name>
</gene>
<sequence length="120" mass="14099">MSAKNVFLACAAPALVMLEEEEQENKCRYWVHLVIANREQLGQFWAMYGDLRVHEEKLFEYTPVSVKSFDEFLELLSAHLFSEQYSAGGKAHHHTEVLDNHWPVCTFLSWLENLQRYIHT</sequence>
<protein>
    <submittedName>
        <fullName evidence="1">Uncharacterized protein</fullName>
    </submittedName>
</protein>
<dbReference type="AlphaFoldDB" id="A0A2G9QJT6"/>
<keyword evidence="2" id="KW-1185">Reference proteome</keyword>
<evidence type="ECO:0000313" key="2">
    <source>
        <dbReference type="Proteomes" id="UP000228934"/>
    </source>
</evidence>
<organism evidence="1 2">
    <name type="scientific">Aquarana catesbeiana</name>
    <name type="common">American bullfrog</name>
    <name type="synonym">Rana catesbeiana</name>
    <dbReference type="NCBI Taxonomy" id="8400"/>
    <lineage>
        <taxon>Eukaryota</taxon>
        <taxon>Metazoa</taxon>
        <taxon>Chordata</taxon>
        <taxon>Craniata</taxon>
        <taxon>Vertebrata</taxon>
        <taxon>Euteleostomi</taxon>
        <taxon>Amphibia</taxon>
        <taxon>Batrachia</taxon>
        <taxon>Anura</taxon>
        <taxon>Neobatrachia</taxon>
        <taxon>Ranoidea</taxon>
        <taxon>Ranidae</taxon>
        <taxon>Aquarana</taxon>
    </lineage>
</organism>